<dbReference type="InterPro" id="IPR027268">
    <property type="entry name" value="Peptidase_M4/M1_CTD_sf"/>
</dbReference>
<evidence type="ECO:0000256" key="18">
    <source>
        <dbReference type="ARBA" id="ARBA00023136"/>
    </source>
</evidence>
<evidence type="ECO:0000259" key="28">
    <source>
        <dbReference type="Pfam" id="PF11838"/>
    </source>
</evidence>
<keyword evidence="11 23" id="KW-0479">Metal-binding</keyword>
<proteinExistence type="evidence at transcript level"/>
<dbReference type="AlphaFoldDB" id="Q1W3E8"/>
<dbReference type="GO" id="GO:0070006">
    <property type="term" value="F:metalloaminopeptidase activity"/>
    <property type="evidence" value="ECO:0007669"/>
    <property type="project" value="TreeGrafter"/>
</dbReference>
<keyword evidence="14" id="KW-0106">Calcium</keyword>
<dbReference type="GO" id="GO:0006508">
    <property type="term" value="P:proteolysis"/>
    <property type="evidence" value="ECO:0007669"/>
    <property type="project" value="UniProtKB-KW"/>
</dbReference>
<dbReference type="GO" id="GO:0005886">
    <property type="term" value="C:plasma membrane"/>
    <property type="evidence" value="ECO:0007669"/>
    <property type="project" value="UniProtKB-SubCell"/>
</dbReference>
<keyword evidence="17 25" id="KW-0482">Metalloprotease</keyword>
<dbReference type="GO" id="GO:0004230">
    <property type="term" value="F:glutamyl aminopeptidase activity"/>
    <property type="evidence" value="ECO:0007669"/>
    <property type="project" value="UniProtKB-EC"/>
</dbReference>
<dbReference type="PRINTS" id="PR00756">
    <property type="entry name" value="ALADIPTASE"/>
</dbReference>
<evidence type="ECO:0000259" key="29">
    <source>
        <dbReference type="Pfam" id="PF17900"/>
    </source>
</evidence>
<dbReference type="Gene3D" id="1.10.390.10">
    <property type="entry name" value="Neutral Protease Domain 2"/>
    <property type="match status" value="1"/>
</dbReference>
<reference evidence="32" key="2">
    <citation type="submission" date="2010-06" db="EMBL/GenBank/DDBJ databases">
        <authorList>
            <person name="Jiang H."/>
            <person name="Abraham K."/>
            <person name="Ali S."/>
            <person name="Alsbrooks S.L."/>
            <person name="Anim B.N."/>
            <person name="Anosike U.S."/>
            <person name="Attaway T."/>
            <person name="Bandaranaike D.P."/>
            <person name="Battles P.K."/>
            <person name="Bell S.N."/>
            <person name="Bell A.V."/>
            <person name="Beltran B."/>
            <person name="Bickham C."/>
            <person name="Bustamante Y."/>
            <person name="Caleb T."/>
            <person name="Canada A."/>
            <person name="Cardenas V."/>
            <person name="Carter K."/>
            <person name="Chacko J."/>
            <person name="Chandrabose M.N."/>
            <person name="Chavez D."/>
            <person name="Chavez A."/>
            <person name="Chen L."/>
            <person name="Chu H.-S."/>
            <person name="Claassen K.J."/>
            <person name="Cockrell R."/>
            <person name="Collins M."/>
            <person name="Cooper J.A."/>
            <person name="Cree A."/>
            <person name="Curry S.M."/>
            <person name="Da Y."/>
            <person name="Dao M.D."/>
            <person name="Das B."/>
            <person name="Davila M.-L."/>
            <person name="Davy-Carroll L."/>
            <person name="Denson S."/>
            <person name="Dinh H."/>
            <person name="Ebong V.E."/>
            <person name="Edwards J.R."/>
            <person name="Egan A."/>
            <person name="El-Daye J."/>
            <person name="Escobedo L."/>
            <person name="Fernandez S."/>
            <person name="Fernando P.R."/>
            <person name="Flagg N."/>
            <person name="Forbes L.D."/>
            <person name="Fowler R.G."/>
            <person name="Fu Q."/>
            <person name="Gabisi R.A."/>
            <person name="Ganer J."/>
            <person name="Garbino Pronczuk A."/>
            <person name="Garcia R.M."/>
            <person name="Garner T."/>
            <person name="Garrett T.E."/>
            <person name="Gonzalez D.A."/>
            <person name="Hamid H."/>
            <person name="Hawkins E.S."/>
            <person name="Hirani K."/>
            <person name="Hogues M.E."/>
            <person name="Hollins B."/>
            <person name="Hsiao C.-H."/>
            <person name="Jabil R."/>
            <person name="James M.L."/>
            <person name="Jhangiani S.N."/>
            <person name="Johnson B."/>
            <person name="Johnson Q."/>
            <person name="Joshi V."/>
            <person name="Kalu J.B."/>
            <person name="Kam C."/>
            <person name="Kashfia A."/>
            <person name="Keebler J."/>
            <person name="Kisamo H."/>
            <person name="Kovar C.L."/>
            <person name="Lago L.A."/>
            <person name="Lai C.-Y."/>
            <person name="Laidlaw J."/>
            <person name="Lara F."/>
            <person name="Le T.-K."/>
            <person name="Lee S.L."/>
            <person name="Legall F.H."/>
            <person name="Lemon S.J."/>
            <person name="Lewis L.R."/>
            <person name="Li B."/>
            <person name="Liu Y."/>
            <person name="Liu Y.-S."/>
            <person name="Lopez J."/>
            <person name="Lozado R.J."/>
            <person name="Lu J."/>
            <person name="Madu R.C."/>
            <person name="Maheshwari M."/>
            <person name="Maheshwari R."/>
            <person name="Malloy K."/>
            <person name="Martinez E."/>
            <person name="Mathew T."/>
            <person name="Mercado I.C."/>
            <person name="Mercado C."/>
            <person name="Meyer B."/>
            <person name="Montgomery K."/>
            <person name="Morgan M.B."/>
            <person name="Munidasa M."/>
            <person name="Nazareth L.V."/>
            <person name="Nelson J."/>
            <person name="Ng B.M."/>
            <person name="Nguyen N.B."/>
            <person name="Nguyen P.Q."/>
            <person name="Nguyen T."/>
            <person name="Obregon M."/>
            <person name="Okwuonu G.O."/>
            <person name="Onwere C.G."/>
            <person name="Orozco G."/>
            <person name="Parra A."/>
            <person name="Patel S."/>
            <person name="Patil S."/>
            <person name="Perez A."/>
            <person name="Perez Y."/>
            <person name="Pham C."/>
            <person name="Primus E.L."/>
            <person name="Pu L.-L."/>
            <person name="Puazo M."/>
            <person name="Qin X."/>
            <person name="Quiroz J.B."/>
            <person name="Reese J."/>
            <person name="Richards S."/>
            <person name="Rives C.M."/>
            <person name="Robberts R."/>
            <person name="Ruiz S.J."/>
            <person name="Ruiz M.J."/>
            <person name="Santibanez J."/>
            <person name="Schneider B.W."/>
            <person name="Sisson I."/>
            <person name="Smith M."/>
            <person name="Sodergren E."/>
            <person name="Song X.-Z."/>
            <person name="Song B.B."/>
            <person name="Summersgill H."/>
            <person name="Thelus R."/>
            <person name="Thornton R.D."/>
            <person name="Trejos Z.Y."/>
            <person name="Usmani K."/>
            <person name="Vattathil S."/>
            <person name="Villasana D."/>
            <person name="Walker D.L."/>
            <person name="Wang S."/>
            <person name="Wang K."/>
            <person name="White C.S."/>
            <person name="Williams A.C."/>
            <person name="Williamson J."/>
            <person name="Wilson K."/>
            <person name="Woghiren I.O."/>
            <person name="Woodworth J.R."/>
            <person name="Worley K.C."/>
            <person name="Wright R.A."/>
            <person name="Wu W."/>
            <person name="Young L."/>
            <person name="Zhang L."/>
            <person name="Zhang J."/>
            <person name="Zhu Y."/>
            <person name="Muzny D.M."/>
            <person name="Weinstock G."/>
            <person name="Gibbs R.A."/>
        </authorList>
    </citation>
    <scope>NUCLEOTIDE SEQUENCE [LARGE SCALE GENOMIC DNA]</scope>
    <source>
        <strain evidence="32">LSR1</strain>
    </source>
</reference>
<keyword evidence="13 23" id="KW-0862">Zinc</keyword>
<dbReference type="GO" id="GO:0008270">
    <property type="term" value="F:zinc ion binding"/>
    <property type="evidence" value="ECO:0007669"/>
    <property type="project" value="UniProtKB-UniRule"/>
</dbReference>
<feature type="binding site" evidence="23">
    <location>
        <position position="348"/>
    </location>
    <ligand>
        <name>Zn(2+)</name>
        <dbReference type="ChEBI" id="CHEBI:29105"/>
        <note>catalytic</note>
    </ligand>
</feature>
<evidence type="ECO:0000256" key="20">
    <source>
        <dbReference type="ARBA" id="ARBA00023180"/>
    </source>
</evidence>
<keyword evidence="9 25" id="KW-0645">Protease</keyword>
<dbReference type="FunFam" id="2.60.40.1730:FF:000013">
    <property type="entry name" value="Aminopeptidase"/>
    <property type="match status" value="1"/>
</dbReference>
<keyword evidence="32" id="KW-1185">Reference proteome</keyword>
<evidence type="ECO:0000256" key="25">
    <source>
        <dbReference type="RuleBase" id="RU364040"/>
    </source>
</evidence>
<keyword evidence="18" id="KW-0472">Membrane</keyword>
<accession>Q1W3E8</accession>
<dbReference type="EMBL" id="DQ440823">
    <property type="protein sequence ID" value="ABD96614.1"/>
    <property type="molecule type" value="mRNA"/>
</dbReference>
<dbReference type="Pfam" id="PF11838">
    <property type="entry name" value="ERAP1_C"/>
    <property type="match status" value="1"/>
</dbReference>
<evidence type="ECO:0000256" key="16">
    <source>
        <dbReference type="ARBA" id="ARBA00022989"/>
    </source>
</evidence>
<dbReference type="KEGG" id="api:100144773"/>
<reference evidence="31" key="3">
    <citation type="submission" date="2022-06" db="UniProtKB">
        <authorList>
            <consortium name="EnsemblMetazoa"/>
        </authorList>
    </citation>
    <scope>IDENTIFICATION</scope>
</reference>
<dbReference type="Gene3D" id="1.25.50.20">
    <property type="match status" value="1"/>
</dbReference>
<comment type="similarity">
    <text evidence="4 25">Belongs to the peptidase M1 family.</text>
</comment>
<evidence type="ECO:0000256" key="24">
    <source>
        <dbReference type="PIRSR" id="PIRSR634016-4"/>
    </source>
</evidence>
<evidence type="ECO:0000256" key="2">
    <source>
        <dbReference type="ARBA" id="ARBA00004401"/>
    </source>
</evidence>
<dbReference type="InterPro" id="IPR014782">
    <property type="entry name" value="Peptidase_M1_dom"/>
</dbReference>
<evidence type="ECO:0000256" key="4">
    <source>
        <dbReference type="ARBA" id="ARBA00010136"/>
    </source>
</evidence>
<evidence type="ECO:0000256" key="15">
    <source>
        <dbReference type="ARBA" id="ARBA00022968"/>
    </source>
</evidence>
<evidence type="ECO:0000256" key="19">
    <source>
        <dbReference type="ARBA" id="ARBA00023157"/>
    </source>
</evidence>
<keyword evidence="6 25" id="KW-0031">Aminopeptidase</keyword>
<keyword evidence="21" id="KW-0449">Lipoprotein</keyword>
<evidence type="ECO:0000256" key="6">
    <source>
        <dbReference type="ARBA" id="ARBA00022438"/>
    </source>
</evidence>
<feature type="domain" description="ERAP1-like C-terminal" evidence="28">
    <location>
        <begin position="561"/>
        <end position="869"/>
    </location>
</feature>
<feature type="signal peptide" evidence="26">
    <location>
        <begin position="1"/>
        <end position="19"/>
    </location>
</feature>
<evidence type="ECO:0000256" key="17">
    <source>
        <dbReference type="ARBA" id="ARBA00023049"/>
    </source>
</evidence>
<dbReference type="GO" id="GO:0098552">
    <property type="term" value="C:side of membrane"/>
    <property type="evidence" value="ECO:0007669"/>
    <property type="project" value="UniProtKB-KW"/>
</dbReference>
<dbReference type="InterPro" id="IPR001930">
    <property type="entry name" value="Peptidase_M1"/>
</dbReference>
<evidence type="ECO:0000256" key="5">
    <source>
        <dbReference type="ARBA" id="ARBA00011748"/>
    </source>
</evidence>
<feature type="binding site" evidence="23">
    <location>
        <position position="325"/>
    </location>
    <ligand>
        <name>Zn(2+)</name>
        <dbReference type="ChEBI" id="CHEBI:29105"/>
        <note>catalytic</note>
    </ligand>
</feature>
<evidence type="ECO:0000256" key="7">
    <source>
        <dbReference type="ARBA" id="ARBA00022475"/>
    </source>
</evidence>
<evidence type="ECO:0000313" key="32">
    <source>
        <dbReference type="Proteomes" id="UP000007819"/>
    </source>
</evidence>
<evidence type="ECO:0000256" key="13">
    <source>
        <dbReference type="ARBA" id="ARBA00022833"/>
    </source>
</evidence>
<dbReference type="Proteomes" id="UP000007819">
    <property type="component" value="Chromosome A1"/>
</dbReference>
<evidence type="ECO:0000256" key="23">
    <source>
        <dbReference type="PIRSR" id="PIRSR634016-3"/>
    </source>
</evidence>
<evidence type="ECO:0000256" key="26">
    <source>
        <dbReference type="SAM" id="SignalP"/>
    </source>
</evidence>
<keyword evidence="19" id="KW-1015">Disulfide bond</keyword>
<sequence>MFKLVAVLSAALLCALVRGQEDADDKKMDVFRLPENTSPESYDLWFAPNMNDWTFEGCAKILVNINTPDTIAVTLNLNNLTVTNVSATDVSNNRDMVVAGLEYQTKNEQFVIRFQKAVPKDRQLLVTIKYKGYIRDDNTGLYRSSYIEDGVTKWLAVTQFEPTSARLAFPCYDEPMYKAKFNITVVKQNGQTVLSNMPILKIEEGSKNTTVYFKETPPMSTYLAAIYVGEFVPKKNDSKITIYTYKGKQGQTEYVATEAPKHLKVLEKYTGINYMLPKMDLLAIPDFRAGAMENWGMNTYKESLLLLSNDSKTKIKIQSSEIVQHEFTHQWFGNLVTCKWWDYLWLNEGFAAYFQYFATGMVRTSWPMEELFLIDEFQNSMAYDQTPRHPITTSVNTPQETVDIFDAITYRKAASVLRMLRYTVTENLFQLSLQYYLKQFSYKAADPTNLFSAFDNVLYDKNYEIGNGLTVNEFMSNWTLQSGYPVLNVTRNATTNTFSVTQRQFYVNKTDTTINETAAWHICLTYITDVSKNFTYNSSSSVWTNKESPLTVFEAPEDINWYLFNPKAIGFYRVNYDVNNWMALIKQLNETPTDIHVLSRAQLIDDAFNLARSGQLDYSVALHLSKYLKYENNTTPWYSAMNVFSYLLERMPRSDEGYEDFKSHVSSLAGTIYKKLEDLVSSGNTEFKVLSAWETFSSWACRLENKYCLTKAQEYFNKWQAGEKIPADIKDAAFCIGVKNSNGSSVFNNMLALYNSTNSISEKSSAESALGCSTNRTQLSEYINHILDGPNGLIKYKDMRSVVSAISVTPLGLDVLYEFMSTNINITMDQLPNGEDIITFIYSTLASKVTNDDEIEKINNFKNNSTVRASVRPMFENSYKVVEYNLEWFDSYSVGINQWTSAYGEKEPQDIEITTLPPTTIAAGTTTGSTSMNVTVKISTTTPKPSSATLNAYSSLVILQLTVFTVLIKTYFL</sequence>
<dbReference type="BRENDA" id="3.4.11.2">
    <property type="organism ID" value="8382"/>
</dbReference>
<dbReference type="Gene3D" id="2.60.40.1730">
    <property type="entry name" value="tricorn interacting facor f3 domain"/>
    <property type="match status" value="1"/>
</dbReference>
<dbReference type="InterPro" id="IPR042097">
    <property type="entry name" value="Aminopeptidase_N-like_N_sf"/>
</dbReference>
<dbReference type="InterPro" id="IPR034016">
    <property type="entry name" value="M1_APN-typ"/>
</dbReference>
<evidence type="ECO:0000256" key="1">
    <source>
        <dbReference type="ARBA" id="ARBA00001703"/>
    </source>
</evidence>
<feature type="chain" id="PRO_5004196950" description="Aminopeptidase" evidence="26">
    <location>
        <begin position="20"/>
        <end position="973"/>
    </location>
</feature>
<name>Q1W3E8_ACYPI</name>
<dbReference type="GO" id="GO:0005615">
    <property type="term" value="C:extracellular space"/>
    <property type="evidence" value="ECO:0007669"/>
    <property type="project" value="TreeGrafter"/>
</dbReference>
<evidence type="ECO:0000256" key="21">
    <source>
        <dbReference type="ARBA" id="ARBA00023288"/>
    </source>
</evidence>
<gene>
    <name evidence="31" type="primary">100144773</name>
</gene>
<dbReference type="FunFam" id="2.60.40.1910:FF:000006">
    <property type="entry name" value="Aminopeptidase"/>
    <property type="match status" value="1"/>
</dbReference>
<evidence type="ECO:0000256" key="9">
    <source>
        <dbReference type="ARBA" id="ARBA00022670"/>
    </source>
</evidence>
<comment type="catalytic activity">
    <reaction evidence="1">
        <text>Release of N-terminal glutamate (and to a lesser extent aspartate) from a peptide.</text>
        <dbReference type="EC" id="3.4.11.7"/>
    </reaction>
</comment>
<feature type="active site" description="Proton acceptor" evidence="22">
    <location>
        <position position="326"/>
    </location>
</feature>
<dbReference type="SMR" id="Q1W3E8"/>
<dbReference type="InterPro" id="IPR024571">
    <property type="entry name" value="ERAP1-like_C_dom"/>
</dbReference>
<keyword evidence="15" id="KW-0735">Signal-anchor</keyword>
<evidence type="ECO:0000256" key="10">
    <source>
        <dbReference type="ARBA" id="ARBA00022692"/>
    </source>
</evidence>
<feature type="binding site" evidence="23">
    <location>
        <position position="329"/>
    </location>
    <ligand>
        <name>Zn(2+)</name>
        <dbReference type="ChEBI" id="CHEBI:29105"/>
        <note>catalytic</note>
    </ligand>
</feature>
<evidence type="ECO:0000256" key="22">
    <source>
        <dbReference type="PIRSR" id="PIRSR634016-1"/>
    </source>
</evidence>
<evidence type="ECO:0000256" key="3">
    <source>
        <dbReference type="ARBA" id="ARBA00004609"/>
    </source>
</evidence>
<dbReference type="Pfam" id="PF17900">
    <property type="entry name" value="Peptidase_M1_N"/>
    <property type="match status" value="1"/>
</dbReference>
<dbReference type="SUPFAM" id="SSF55486">
    <property type="entry name" value="Metalloproteases ('zincins'), catalytic domain"/>
    <property type="match status" value="1"/>
</dbReference>
<reference evidence="30" key="1">
    <citation type="journal article" date="2006" name="FEBS J.">
        <title>Characterization of a membrane-bound aminopeptidase purified from Acyrthosiphon pisum midgut cells. A major binding site for toxic mannose lectins.</title>
        <authorList>
            <person name="Cristofoletti P.T."/>
            <person name="de Sousa F.A."/>
            <person name="Rahbe Y."/>
            <person name="Terra W.R."/>
        </authorList>
    </citation>
    <scope>NUCLEOTIDE SEQUENCE</scope>
</reference>
<organism evidence="30">
    <name type="scientific">Acyrthosiphon pisum</name>
    <name type="common">Pea aphid</name>
    <dbReference type="NCBI Taxonomy" id="7029"/>
    <lineage>
        <taxon>Eukaryota</taxon>
        <taxon>Metazoa</taxon>
        <taxon>Ecdysozoa</taxon>
        <taxon>Arthropoda</taxon>
        <taxon>Hexapoda</taxon>
        <taxon>Insecta</taxon>
        <taxon>Pterygota</taxon>
        <taxon>Neoptera</taxon>
        <taxon>Paraneoptera</taxon>
        <taxon>Hemiptera</taxon>
        <taxon>Sternorrhyncha</taxon>
        <taxon>Aphidomorpha</taxon>
        <taxon>Aphidoidea</taxon>
        <taxon>Aphididae</taxon>
        <taxon>Macrosiphini</taxon>
        <taxon>Acyrthosiphon</taxon>
    </lineage>
</organism>
<evidence type="ECO:0000256" key="12">
    <source>
        <dbReference type="ARBA" id="ARBA00022801"/>
    </source>
</evidence>
<feature type="site" description="Transition state stabilizer" evidence="24">
    <location>
        <position position="410"/>
    </location>
</feature>
<dbReference type="InterPro" id="IPR050344">
    <property type="entry name" value="Peptidase_M1_aminopeptidases"/>
</dbReference>
<evidence type="ECO:0000256" key="14">
    <source>
        <dbReference type="ARBA" id="ARBA00022837"/>
    </source>
</evidence>
<dbReference type="InterPro" id="IPR045357">
    <property type="entry name" value="Aminopeptidase_N-like_N"/>
</dbReference>
<protein>
    <recommendedName>
        <fullName evidence="25">Aminopeptidase</fullName>
        <ecNumber evidence="25">3.4.11.-</ecNumber>
    </recommendedName>
</protein>
<dbReference type="Gene3D" id="2.60.40.1910">
    <property type="match status" value="1"/>
</dbReference>
<dbReference type="GO" id="GO:0042277">
    <property type="term" value="F:peptide binding"/>
    <property type="evidence" value="ECO:0007669"/>
    <property type="project" value="TreeGrafter"/>
</dbReference>
<comment type="subunit">
    <text evidence="5">Homodimer; disulfide-linked.</text>
</comment>
<dbReference type="FunFam" id="1.10.390.10:FF:000013">
    <property type="entry name" value="Aminopeptidase N"/>
    <property type="match status" value="1"/>
</dbReference>
<keyword evidence="20" id="KW-0325">Glycoprotein</keyword>
<keyword evidence="12 25" id="KW-0378">Hydrolase</keyword>
<feature type="domain" description="Peptidase M1 membrane alanine aminopeptidase" evidence="27">
    <location>
        <begin position="258"/>
        <end position="478"/>
    </location>
</feature>
<dbReference type="PANTHER" id="PTHR11533">
    <property type="entry name" value="PROTEASE M1 ZINC METALLOPROTEASE"/>
    <property type="match status" value="1"/>
</dbReference>
<keyword evidence="7" id="KW-1003">Cell membrane</keyword>
<keyword evidence="26" id="KW-0732">Signal</keyword>
<keyword evidence="8" id="KW-0336">GPI-anchor</keyword>
<comment type="subcellular location">
    <subcellularLocation>
        <location evidence="3">Cell membrane</location>
        <topology evidence="3">Lipid-anchor</topology>
        <topology evidence="3">GPI-anchor</topology>
    </subcellularLocation>
    <subcellularLocation>
        <location evidence="2">Cell membrane</location>
        <topology evidence="2">Single-pass type II membrane protein</topology>
    </subcellularLocation>
</comment>
<dbReference type="SUPFAM" id="SSF63737">
    <property type="entry name" value="Leukotriene A4 hydrolase N-terminal domain"/>
    <property type="match status" value="1"/>
</dbReference>
<dbReference type="PANTHER" id="PTHR11533:SF276">
    <property type="entry name" value="GLUTAMYL AMINOPEPTIDASE"/>
    <property type="match status" value="1"/>
</dbReference>
<evidence type="ECO:0000313" key="30">
    <source>
        <dbReference type="EMBL" id="ABD96614.1"/>
    </source>
</evidence>
<dbReference type="GO" id="GO:0005737">
    <property type="term" value="C:cytoplasm"/>
    <property type="evidence" value="ECO:0007669"/>
    <property type="project" value="TreeGrafter"/>
</dbReference>
<keyword evidence="16" id="KW-1133">Transmembrane helix</keyword>
<dbReference type="OrthoDB" id="10031169at2759"/>
<keyword evidence="10" id="KW-0812">Transmembrane</keyword>
<comment type="cofactor">
    <cofactor evidence="23 25">
        <name>Zn(2+)</name>
        <dbReference type="ChEBI" id="CHEBI:29105"/>
    </cofactor>
    <text evidence="23 25">Binds 1 zinc ion per subunit.</text>
</comment>
<dbReference type="EnsemblMetazoa" id="NM_001126134.2">
    <property type="protein sequence ID" value="NP_001119606.1"/>
    <property type="gene ID" value="LOC100144773"/>
</dbReference>
<dbReference type="GO" id="GO:0043171">
    <property type="term" value="P:peptide catabolic process"/>
    <property type="evidence" value="ECO:0007669"/>
    <property type="project" value="TreeGrafter"/>
</dbReference>
<dbReference type="EC" id="3.4.11.-" evidence="25"/>
<dbReference type="PhylomeDB" id="Q1W3E8"/>
<evidence type="ECO:0000313" key="31">
    <source>
        <dbReference type="EnsemblMetazoa" id="NP_001119606.1"/>
    </source>
</evidence>
<evidence type="ECO:0000259" key="27">
    <source>
        <dbReference type="Pfam" id="PF01433"/>
    </source>
</evidence>
<dbReference type="CDD" id="cd09601">
    <property type="entry name" value="M1_APN-Q_like"/>
    <property type="match status" value="1"/>
</dbReference>
<feature type="domain" description="Aminopeptidase N-like N-terminal" evidence="29">
    <location>
        <begin position="39"/>
        <end position="223"/>
    </location>
</feature>
<evidence type="ECO:0000256" key="8">
    <source>
        <dbReference type="ARBA" id="ARBA00022622"/>
    </source>
</evidence>
<evidence type="ECO:0000256" key="11">
    <source>
        <dbReference type="ARBA" id="ARBA00022723"/>
    </source>
</evidence>
<dbReference type="Pfam" id="PF01433">
    <property type="entry name" value="Peptidase_M1"/>
    <property type="match status" value="1"/>
</dbReference>